<gene>
    <name evidence="2" type="ORF">E4K62_04325</name>
</gene>
<name>A0ABX5SPC2_9MICO</name>
<organism evidence="2 3">
    <name type="scientific">Microbacterium wangchenii</name>
    <dbReference type="NCBI Taxonomy" id="2541726"/>
    <lineage>
        <taxon>Bacteria</taxon>
        <taxon>Bacillati</taxon>
        <taxon>Actinomycetota</taxon>
        <taxon>Actinomycetes</taxon>
        <taxon>Micrococcales</taxon>
        <taxon>Microbacteriaceae</taxon>
        <taxon>Microbacterium</taxon>
    </lineage>
</organism>
<sequence length="135" mass="14543">MTSPIARFPVERDEASARFFDATRDGRFLLRRAGDGTYFGPGVRSDPRDPAAPLVWSEASGRGKLVAWIVGRARPDDSGSQAVVSLGGLIALDEGPWILAPLECDDLTELRAGTRVAATYPMPTRGEVLPVFITT</sequence>
<dbReference type="RefSeq" id="WP_135063990.1">
    <property type="nucleotide sequence ID" value="NZ_CP038266.1"/>
</dbReference>
<accession>A0ABX5SPC2</accession>
<evidence type="ECO:0000313" key="2">
    <source>
        <dbReference type="EMBL" id="QBR87989.1"/>
    </source>
</evidence>
<dbReference type="Proteomes" id="UP000295748">
    <property type="component" value="Chromosome"/>
</dbReference>
<dbReference type="SUPFAM" id="SSF50249">
    <property type="entry name" value="Nucleic acid-binding proteins"/>
    <property type="match status" value="1"/>
</dbReference>
<dbReference type="InterPro" id="IPR002878">
    <property type="entry name" value="ChsH2_C"/>
</dbReference>
<protein>
    <recommendedName>
        <fullName evidence="1">ChsH2 C-terminal OB-fold domain-containing protein</fullName>
    </recommendedName>
</protein>
<feature type="domain" description="ChsH2 C-terminal OB-fold" evidence="1">
    <location>
        <begin position="56"/>
        <end position="119"/>
    </location>
</feature>
<evidence type="ECO:0000313" key="3">
    <source>
        <dbReference type="Proteomes" id="UP000295748"/>
    </source>
</evidence>
<dbReference type="Pfam" id="PF01796">
    <property type="entry name" value="OB_ChsH2_C"/>
    <property type="match status" value="1"/>
</dbReference>
<evidence type="ECO:0000259" key="1">
    <source>
        <dbReference type="Pfam" id="PF01796"/>
    </source>
</evidence>
<proteinExistence type="predicted"/>
<reference evidence="2 3" key="1">
    <citation type="submission" date="2019-03" db="EMBL/GenBank/DDBJ databases">
        <authorList>
            <person name="Dong K."/>
        </authorList>
    </citation>
    <scope>NUCLEOTIDE SEQUENCE [LARGE SCALE GENOMIC DNA]</scope>
    <source>
        <strain evidence="3">dk512</strain>
    </source>
</reference>
<keyword evidence="3" id="KW-1185">Reference proteome</keyword>
<dbReference type="EMBL" id="CP038266">
    <property type="protein sequence ID" value="QBR87989.1"/>
    <property type="molecule type" value="Genomic_DNA"/>
</dbReference>
<dbReference type="InterPro" id="IPR012340">
    <property type="entry name" value="NA-bd_OB-fold"/>
</dbReference>